<name>A0A840W772_9ACTN</name>
<dbReference type="EMBL" id="JACHDO010000001">
    <property type="protein sequence ID" value="MBB5492859.1"/>
    <property type="molecule type" value="Genomic_DNA"/>
</dbReference>
<protein>
    <submittedName>
        <fullName evidence="2">Ribosomal protein S18 acetylase RimI-like enzyme</fullName>
    </submittedName>
</protein>
<accession>A0A840W772</accession>
<evidence type="ECO:0000259" key="1">
    <source>
        <dbReference type="PROSITE" id="PS51186"/>
    </source>
</evidence>
<feature type="domain" description="N-acetyltransferase" evidence="1">
    <location>
        <begin position="46"/>
        <end position="211"/>
    </location>
</feature>
<dbReference type="GO" id="GO:0005840">
    <property type="term" value="C:ribosome"/>
    <property type="evidence" value="ECO:0007669"/>
    <property type="project" value="UniProtKB-KW"/>
</dbReference>
<dbReference type="Pfam" id="PF00583">
    <property type="entry name" value="Acetyltransf_1"/>
    <property type="match status" value="1"/>
</dbReference>
<dbReference type="CDD" id="cd04301">
    <property type="entry name" value="NAT_SF"/>
    <property type="match status" value="1"/>
</dbReference>
<dbReference type="RefSeq" id="WP_184366216.1">
    <property type="nucleotide sequence ID" value="NZ_BAAAKM010000174.1"/>
</dbReference>
<dbReference type="InterPro" id="IPR000182">
    <property type="entry name" value="GNAT_dom"/>
</dbReference>
<dbReference type="PANTHER" id="PTHR42791">
    <property type="entry name" value="GNAT FAMILY ACETYLTRANSFERASE"/>
    <property type="match status" value="1"/>
</dbReference>
<dbReference type="PROSITE" id="PS51186">
    <property type="entry name" value="GNAT"/>
    <property type="match status" value="1"/>
</dbReference>
<dbReference type="SUPFAM" id="SSF55729">
    <property type="entry name" value="Acyl-CoA N-acyltransferases (Nat)"/>
    <property type="match status" value="1"/>
</dbReference>
<dbReference type="GO" id="GO:0016747">
    <property type="term" value="F:acyltransferase activity, transferring groups other than amino-acyl groups"/>
    <property type="evidence" value="ECO:0007669"/>
    <property type="project" value="InterPro"/>
</dbReference>
<dbReference type="InterPro" id="IPR052523">
    <property type="entry name" value="Trichothecene_AcTrans"/>
</dbReference>
<evidence type="ECO:0000313" key="3">
    <source>
        <dbReference type="Proteomes" id="UP000579647"/>
    </source>
</evidence>
<reference evidence="2 3" key="1">
    <citation type="submission" date="2020-08" db="EMBL/GenBank/DDBJ databases">
        <title>Sequencing the genomes of 1000 actinobacteria strains.</title>
        <authorList>
            <person name="Klenk H.-P."/>
        </authorList>
    </citation>
    <scope>NUCLEOTIDE SEQUENCE [LARGE SCALE GENOMIC DNA]</scope>
    <source>
        <strain evidence="2 3">DSM 44598</strain>
    </source>
</reference>
<dbReference type="PANTHER" id="PTHR42791:SF1">
    <property type="entry name" value="N-ACETYLTRANSFERASE DOMAIN-CONTAINING PROTEIN"/>
    <property type="match status" value="1"/>
</dbReference>
<dbReference type="InterPro" id="IPR016181">
    <property type="entry name" value="Acyl_CoA_acyltransferase"/>
</dbReference>
<keyword evidence="2" id="KW-0689">Ribosomal protein</keyword>
<dbReference type="Gene3D" id="3.40.630.30">
    <property type="match status" value="1"/>
</dbReference>
<proteinExistence type="predicted"/>
<dbReference type="AlphaFoldDB" id="A0A840W772"/>
<sequence>MTPTATTIKSVRTAAMDDVPGVARVLGRAFCEDPLFRWLFPEPSLRMARSVRMSALMAGFGYVPRGHTSVFEAEEAGRRVVRGAALWAPPAGDGEGLAFTLRALPHLASLVGVNRLPEVLRYFAELKASAPEEPHWYLAVLGTDPAARGAGVGSRLLREGLAQADADGVPVYLETMNPANIGYYEKYDFRVMRAINDPGLPSTYCMLRPAV</sequence>
<keyword evidence="3" id="KW-1185">Reference proteome</keyword>
<keyword evidence="2" id="KW-0687">Ribonucleoprotein</keyword>
<comment type="caution">
    <text evidence="2">The sequence shown here is derived from an EMBL/GenBank/DDBJ whole genome shotgun (WGS) entry which is preliminary data.</text>
</comment>
<evidence type="ECO:0000313" key="2">
    <source>
        <dbReference type="EMBL" id="MBB5492859.1"/>
    </source>
</evidence>
<organism evidence="2 3">
    <name type="scientific">Nocardiopsis metallicus</name>
    <dbReference type="NCBI Taxonomy" id="179819"/>
    <lineage>
        <taxon>Bacteria</taxon>
        <taxon>Bacillati</taxon>
        <taxon>Actinomycetota</taxon>
        <taxon>Actinomycetes</taxon>
        <taxon>Streptosporangiales</taxon>
        <taxon>Nocardiopsidaceae</taxon>
        <taxon>Nocardiopsis</taxon>
    </lineage>
</organism>
<gene>
    <name evidence="2" type="ORF">HNR07_003996</name>
</gene>
<dbReference type="Proteomes" id="UP000579647">
    <property type="component" value="Unassembled WGS sequence"/>
</dbReference>